<evidence type="ECO:0000259" key="11">
    <source>
        <dbReference type="Pfam" id="PF00391"/>
    </source>
</evidence>
<sequence>MDRKWVYLFTELEAAEASAGDWEAVRALLGGKGANLAEMSRIQVPVPPGFTVTTEACIAYLGEEGVFPAEIWEQQIEALHRIEAETGKEFGNPEKPLLVSCRSGAKFSMPGMMDTILNLGMNDEVAEGLVELTGDPRFVYDSYRRLIQMFGTVVRGMEDEVFEEVLEQSRMAAGVETDPELGAEDWMAITQRFRDLVKTHTRAPFPTEPLDQLQAATEAVFESWNTKRAVDYRNASGIPHDIGTAVNIQTMVFGNMGETSGTGVVMSRNASTGEPGLHGDFLVNAQGEDVVAGTRKTLDISVMAERFPEAHEELCQIADRLEHHYRNMQDLEFTVEHGTLWLLQTRNGKRTAEAEVRIAVDMVAEELLGREEAVLQVSPEQVDFYLHPQFDEEARSAASVFAHGLNVSPGAAVGVVAFDADTAERWAREDGKAVIMVRPETRPDDVHGMLAAQGIVTSRGGRTSHAALVARQFGKPAVVGVEALEIDLVDREARVGDFTIREGAEISIDGIRGEVYLGALPTVIPDLEDPWLNELLGWADEFRRLEVWANADYPDDARRARDMGAQGIGLCRTEHMFFEEDRLPVMREMIMARNHVERDDALDRLLPLQRGDFEGLFRAMDGLPVVVRLLDPPLHEFLPDHQELLRELAELKVRLQHLDTLHEIDETLEEIREKQDFLGRTEDLMEMNPMLGTRGVRLGMLLPELTRMQARALFQAAARCMRAGVDVKLEVMVPLVSHVNEFRTQRRLVDAEAREVMDEEEQEIPYKLGTMIEIPRAALTADEIARTAEFFSFGTNDLTQTVFGISRDDAESGFLYDYIEQGVLPDNPFATLDVDGVGKIMRMAVELGQGVRPDLEIGICGEHGGDPRSVEFCHKTGLDYVSCSPFRVPVARLAAAQAAVKDAGWRPMPAAPRDAFRQEEAADAAKGETIASSKDAKG</sequence>
<evidence type="ECO:0000256" key="5">
    <source>
        <dbReference type="ARBA" id="ARBA00022723"/>
    </source>
</evidence>
<dbReference type="AlphaFoldDB" id="A0A381PDN0"/>
<dbReference type="GO" id="GO:0050242">
    <property type="term" value="F:pyruvate, phosphate dikinase activity"/>
    <property type="evidence" value="ECO:0007669"/>
    <property type="project" value="UniProtKB-EC"/>
</dbReference>
<evidence type="ECO:0000259" key="13">
    <source>
        <dbReference type="Pfam" id="PF02896"/>
    </source>
</evidence>
<keyword evidence="9" id="KW-0460">Magnesium</keyword>
<dbReference type="NCBIfam" id="NF004531">
    <property type="entry name" value="PRK05878.1"/>
    <property type="match status" value="1"/>
</dbReference>
<feature type="domain" description="Pyruvate phosphate dikinase AMP/ATP-binding" evidence="12">
    <location>
        <begin position="311"/>
        <end position="365"/>
    </location>
</feature>
<dbReference type="InterPro" id="IPR010121">
    <property type="entry name" value="Pyruvate_phosphate_dikinase"/>
</dbReference>
<keyword evidence="8" id="KW-0067">ATP-binding</keyword>
<keyword evidence="7" id="KW-0418">Kinase</keyword>
<dbReference type="EC" id="2.7.9.1" evidence="3"/>
<name>A0A381PDN0_9ZZZZ</name>
<dbReference type="Pfam" id="PF00391">
    <property type="entry name" value="PEP-utilizers"/>
    <property type="match status" value="1"/>
</dbReference>
<dbReference type="SUPFAM" id="SSF56059">
    <property type="entry name" value="Glutathione synthetase ATP-binding domain-like"/>
    <property type="match status" value="1"/>
</dbReference>
<feature type="compositionally biased region" description="Basic and acidic residues" evidence="10">
    <location>
        <begin position="914"/>
        <end position="926"/>
    </location>
</feature>
<dbReference type="InterPro" id="IPR018274">
    <property type="entry name" value="PEP_util_AS"/>
</dbReference>
<gene>
    <name evidence="14" type="ORF">METZ01_LOCUS17965</name>
</gene>
<evidence type="ECO:0000256" key="6">
    <source>
        <dbReference type="ARBA" id="ARBA00022741"/>
    </source>
</evidence>
<dbReference type="PROSITE" id="PS00742">
    <property type="entry name" value="PEP_ENZYMES_2"/>
    <property type="match status" value="1"/>
</dbReference>
<dbReference type="Gene3D" id="3.30.1490.20">
    <property type="entry name" value="ATP-grasp fold, A domain"/>
    <property type="match status" value="1"/>
</dbReference>
<dbReference type="Pfam" id="PF01326">
    <property type="entry name" value="PPDK_N"/>
    <property type="match status" value="3"/>
</dbReference>
<evidence type="ECO:0000256" key="4">
    <source>
        <dbReference type="ARBA" id="ARBA00022679"/>
    </source>
</evidence>
<dbReference type="Gene3D" id="3.20.20.60">
    <property type="entry name" value="Phosphoenolpyruvate-binding domains"/>
    <property type="match status" value="1"/>
</dbReference>
<evidence type="ECO:0000259" key="12">
    <source>
        <dbReference type="Pfam" id="PF01326"/>
    </source>
</evidence>
<dbReference type="Pfam" id="PF02896">
    <property type="entry name" value="PEP-utilizers_C"/>
    <property type="match status" value="1"/>
</dbReference>
<dbReference type="GO" id="GO:0016301">
    <property type="term" value="F:kinase activity"/>
    <property type="evidence" value="ECO:0007669"/>
    <property type="project" value="UniProtKB-KW"/>
</dbReference>
<proteinExistence type="inferred from homology"/>
<keyword evidence="5" id="KW-0479">Metal-binding</keyword>
<dbReference type="PROSITE" id="PS00370">
    <property type="entry name" value="PEP_ENZYMES_PHOS_SITE"/>
    <property type="match status" value="1"/>
</dbReference>
<dbReference type="NCBIfam" id="TIGR01828">
    <property type="entry name" value="pyru_phos_dikin"/>
    <property type="match status" value="1"/>
</dbReference>
<dbReference type="SUPFAM" id="SSF52009">
    <property type="entry name" value="Phosphohistidine domain"/>
    <property type="match status" value="1"/>
</dbReference>
<organism evidence="14">
    <name type="scientific">marine metagenome</name>
    <dbReference type="NCBI Taxonomy" id="408172"/>
    <lineage>
        <taxon>unclassified sequences</taxon>
        <taxon>metagenomes</taxon>
        <taxon>ecological metagenomes</taxon>
    </lineage>
</organism>
<evidence type="ECO:0000256" key="2">
    <source>
        <dbReference type="ARBA" id="ARBA00007837"/>
    </source>
</evidence>
<dbReference type="EMBL" id="UINC01000950">
    <property type="protein sequence ID" value="SUZ65111.1"/>
    <property type="molecule type" value="Genomic_DNA"/>
</dbReference>
<dbReference type="GO" id="GO:0046872">
    <property type="term" value="F:metal ion binding"/>
    <property type="evidence" value="ECO:0007669"/>
    <property type="project" value="UniProtKB-KW"/>
</dbReference>
<dbReference type="InterPro" id="IPR040442">
    <property type="entry name" value="Pyrv_kinase-like_dom_sf"/>
</dbReference>
<protein>
    <recommendedName>
        <fullName evidence="3">pyruvate, phosphate dikinase</fullName>
        <ecNumber evidence="3">2.7.9.1</ecNumber>
    </recommendedName>
</protein>
<evidence type="ECO:0000256" key="10">
    <source>
        <dbReference type="SAM" id="MobiDB-lite"/>
    </source>
</evidence>
<feature type="domain" description="PEP-utilising enzyme mobile" evidence="11">
    <location>
        <begin position="433"/>
        <end position="513"/>
    </location>
</feature>
<dbReference type="PANTHER" id="PTHR22931">
    <property type="entry name" value="PHOSPHOENOLPYRUVATE DIKINASE-RELATED"/>
    <property type="match status" value="1"/>
</dbReference>
<dbReference type="InterPro" id="IPR002192">
    <property type="entry name" value="PPDK_AMP/ATP-bd"/>
</dbReference>
<accession>A0A381PDN0</accession>
<dbReference type="Gene3D" id="3.30.470.20">
    <property type="entry name" value="ATP-grasp fold, B domain"/>
    <property type="match status" value="1"/>
</dbReference>
<feature type="region of interest" description="Disordered" evidence="10">
    <location>
        <begin position="907"/>
        <end position="938"/>
    </location>
</feature>
<dbReference type="PIRSF" id="PIRSF000853">
    <property type="entry name" value="PPDK"/>
    <property type="match status" value="1"/>
</dbReference>
<reference evidence="14" key="1">
    <citation type="submission" date="2018-05" db="EMBL/GenBank/DDBJ databases">
        <authorList>
            <person name="Lanie J.A."/>
            <person name="Ng W.-L."/>
            <person name="Kazmierczak K.M."/>
            <person name="Andrzejewski T.M."/>
            <person name="Davidsen T.M."/>
            <person name="Wayne K.J."/>
            <person name="Tettelin H."/>
            <person name="Glass J.I."/>
            <person name="Rusch D."/>
            <person name="Podicherti R."/>
            <person name="Tsui H.-C.T."/>
            <person name="Winkler M.E."/>
        </authorList>
    </citation>
    <scope>NUCLEOTIDE SEQUENCE</scope>
</reference>
<evidence type="ECO:0000256" key="7">
    <source>
        <dbReference type="ARBA" id="ARBA00022777"/>
    </source>
</evidence>
<evidence type="ECO:0000313" key="14">
    <source>
        <dbReference type="EMBL" id="SUZ65111.1"/>
    </source>
</evidence>
<dbReference type="Gene3D" id="3.50.30.10">
    <property type="entry name" value="Phosphohistidine domain"/>
    <property type="match status" value="1"/>
</dbReference>
<evidence type="ECO:0000256" key="8">
    <source>
        <dbReference type="ARBA" id="ARBA00022840"/>
    </source>
</evidence>
<dbReference type="PANTHER" id="PTHR22931:SF9">
    <property type="entry name" value="PYRUVATE, PHOSPHATE DIKINASE 1, CHLOROPLASTIC"/>
    <property type="match status" value="1"/>
</dbReference>
<dbReference type="Gene3D" id="1.20.80.30">
    <property type="match status" value="1"/>
</dbReference>
<feature type="domain" description="Pyruvate phosphate dikinase AMP/ATP-binding" evidence="12">
    <location>
        <begin position="28"/>
        <end position="66"/>
    </location>
</feature>
<dbReference type="GO" id="GO:0005524">
    <property type="term" value="F:ATP binding"/>
    <property type="evidence" value="ECO:0007669"/>
    <property type="project" value="UniProtKB-KW"/>
</dbReference>
<dbReference type="InterPro" id="IPR013815">
    <property type="entry name" value="ATP_grasp_subdomain_1"/>
</dbReference>
<feature type="domain" description="PEP-utilising enzyme C-terminal" evidence="13">
    <location>
        <begin position="534"/>
        <end position="899"/>
    </location>
</feature>
<dbReference type="InterPro" id="IPR015813">
    <property type="entry name" value="Pyrv/PenolPyrv_kinase-like_dom"/>
</dbReference>
<dbReference type="InterPro" id="IPR023151">
    <property type="entry name" value="PEP_util_CS"/>
</dbReference>
<evidence type="ECO:0000256" key="3">
    <source>
        <dbReference type="ARBA" id="ARBA00011994"/>
    </source>
</evidence>
<dbReference type="Gene3D" id="1.10.189.10">
    <property type="entry name" value="Pyruvate Phosphate Dikinase, domain 2"/>
    <property type="match status" value="1"/>
</dbReference>
<keyword evidence="4" id="KW-0808">Transferase</keyword>
<dbReference type="InterPro" id="IPR008279">
    <property type="entry name" value="PEP-util_enz_mobile_dom"/>
</dbReference>
<keyword evidence="6" id="KW-0547">Nucleotide-binding</keyword>
<dbReference type="SUPFAM" id="SSF51621">
    <property type="entry name" value="Phosphoenolpyruvate/pyruvate domain"/>
    <property type="match status" value="1"/>
</dbReference>
<dbReference type="InterPro" id="IPR000121">
    <property type="entry name" value="PEP_util_C"/>
</dbReference>
<comment type="cofactor">
    <cofactor evidence="1">
        <name>Mg(2+)</name>
        <dbReference type="ChEBI" id="CHEBI:18420"/>
    </cofactor>
</comment>
<dbReference type="InterPro" id="IPR036637">
    <property type="entry name" value="Phosphohistidine_dom_sf"/>
</dbReference>
<evidence type="ECO:0000256" key="9">
    <source>
        <dbReference type="ARBA" id="ARBA00022842"/>
    </source>
</evidence>
<evidence type="ECO:0000256" key="1">
    <source>
        <dbReference type="ARBA" id="ARBA00001946"/>
    </source>
</evidence>
<feature type="domain" description="Pyruvate phosphate dikinase AMP/ATP-binding" evidence="12">
    <location>
        <begin position="67"/>
        <end position="297"/>
    </location>
</feature>
<comment type="similarity">
    <text evidence="2">Belongs to the PEP-utilizing enzyme family.</text>
</comment>